<dbReference type="InterPro" id="IPR014012">
    <property type="entry name" value="HSA_dom"/>
</dbReference>
<evidence type="ECO:0000313" key="12">
    <source>
        <dbReference type="EMBL" id="TEB35930.1"/>
    </source>
</evidence>
<dbReference type="SMART" id="SM00573">
    <property type="entry name" value="HSA"/>
    <property type="match status" value="1"/>
</dbReference>
<feature type="region of interest" description="Disordered" evidence="9">
    <location>
        <begin position="896"/>
        <end position="983"/>
    </location>
</feature>
<name>A0A4Y7TP12_COPMI</name>
<evidence type="ECO:0000259" key="11">
    <source>
        <dbReference type="PROSITE" id="PS51204"/>
    </source>
</evidence>
<dbReference type="CDD" id="cd00167">
    <property type="entry name" value="SANT"/>
    <property type="match status" value="1"/>
</dbReference>
<dbReference type="EMBL" id="QPFP01000006">
    <property type="protein sequence ID" value="TEB35930.1"/>
    <property type="molecule type" value="Genomic_DNA"/>
</dbReference>
<feature type="compositionally biased region" description="Low complexity" evidence="9">
    <location>
        <begin position="935"/>
        <end position="949"/>
    </location>
</feature>
<accession>A0A4Y7TP12</accession>
<evidence type="ECO:0000256" key="4">
    <source>
        <dbReference type="ARBA" id="ARBA00022853"/>
    </source>
</evidence>
<dbReference type="PANTHER" id="PTHR46459:SF1">
    <property type="entry name" value="E1A-BINDING PROTEIN P400"/>
    <property type="match status" value="1"/>
</dbReference>
<dbReference type="Gene3D" id="1.10.10.60">
    <property type="entry name" value="Homeodomain-like"/>
    <property type="match status" value="1"/>
</dbReference>
<reference evidence="12 13" key="1">
    <citation type="journal article" date="2019" name="Nat. Ecol. Evol.">
        <title>Megaphylogeny resolves global patterns of mushroom evolution.</title>
        <authorList>
            <person name="Varga T."/>
            <person name="Krizsan K."/>
            <person name="Foldi C."/>
            <person name="Dima B."/>
            <person name="Sanchez-Garcia M."/>
            <person name="Sanchez-Ramirez S."/>
            <person name="Szollosi G.J."/>
            <person name="Szarkandi J.G."/>
            <person name="Papp V."/>
            <person name="Albert L."/>
            <person name="Andreopoulos W."/>
            <person name="Angelini C."/>
            <person name="Antonin V."/>
            <person name="Barry K.W."/>
            <person name="Bougher N.L."/>
            <person name="Buchanan P."/>
            <person name="Buyck B."/>
            <person name="Bense V."/>
            <person name="Catcheside P."/>
            <person name="Chovatia M."/>
            <person name="Cooper J."/>
            <person name="Damon W."/>
            <person name="Desjardin D."/>
            <person name="Finy P."/>
            <person name="Geml J."/>
            <person name="Haridas S."/>
            <person name="Hughes K."/>
            <person name="Justo A."/>
            <person name="Karasinski D."/>
            <person name="Kautmanova I."/>
            <person name="Kiss B."/>
            <person name="Kocsube S."/>
            <person name="Kotiranta H."/>
            <person name="LaButti K.M."/>
            <person name="Lechner B.E."/>
            <person name="Liimatainen K."/>
            <person name="Lipzen A."/>
            <person name="Lukacs Z."/>
            <person name="Mihaltcheva S."/>
            <person name="Morgado L.N."/>
            <person name="Niskanen T."/>
            <person name="Noordeloos M.E."/>
            <person name="Ohm R.A."/>
            <person name="Ortiz-Santana B."/>
            <person name="Ovrebo C."/>
            <person name="Racz N."/>
            <person name="Riley R."/>
            <person name="Savchenko A."/>
            <person name="Shiryaev A."/>
            <person name="Soop K."/>
            <person name="Spirin V."/>
            <person name="Szebenyi C."/>
            <person name="Tomsovsky M."/>
            <person name="Tulloss R.E."/>
            <person name="Uehling J."/>
            <person name="Grigoriev I.V."/>
            <person name="Vagvolgyi C."/>
            <person name="Papp T."/>
            <person name="Martin F.M."/>
            <person name="Miettinen O."/>
            <person name="Hibbett D.S."/>
            <person name="Nagy L.G."/>
        </authorList>
    </citation>
    <scope>NUCLEOTIDE SEQUENCE [LARGE SCALE GENOMIC DNA]</scope>
    <source>
        <strain evidence="12 13">FP101781</strain>
    </source>
</reference>
<gene>
    <name evidence="12" type="ORF">FA13DRAFT_1206433</name>
</gene>
<evidence type="ECO:0000259" key="10">
    <source>
        <dbReference type="PROSITE" id="PS50090"/>
    </source>
</evidence>
<feature type="compositionally biased region" description="Polar residues" evidence="9">
    <location>
        <begin position="100"/>
        <end position="111"/>
    </location>
</feature>
<keyword evidence="4" id="KW-0156">Chromatin regulator</keyword>
<dbReference type="SUPFAM" id="SSF46689">
    <property type="entry name" value="Homeodomain-like"/>
    <property type="match status" value="1"/>
</dbReference>
<comment type="similarity">
    <text evidence="2">Belongs to the EAF1 family.</text>
</comment>
<evidence type="ECO:0000256" key="1">
    <source>
        <dbReference type="ARBA" id="ARBA00004123"/>
    </source>
</evidence>
<feature type="region of interest" description="Disordered" evidence="9">
    <location>
        <begin position="326"/>
        <end position="358"/>
    </location>
</feature>
<feature type="domain" description="Myb-like" evidence="10">
    <location>
        <begin position="838"/>
        <end position="886"/>
    </location>
</feature>
<dbReference type="AlphaFoldDB" id="A0A4Y7TP12"/>
<feature type="region of interest" description="Disordered" evidence="9">
    <location>
        <begin position="588"/>
        <end position="656"/>
    </location>
</feature>
<dbReference type="PROSITE" id="PS50090">
    <property type="entry name" value="MYB_LIKE"/>
    <property type="match status" value="1"/>
</dbReference>
<dbReference type="GO" id="GO:0005634">
    <property type="term" value="C:nucleus"/>
    <property type="evidence" value="ECO:0007669"/>
    <property type="project" value="UniProtKB-SubCell"/>
</dbReference>
<feature type="compositionally biased region" description="Basic and acidic residues" evidence="9">
    <location>
        <begin position="588"/>
        <end position="615"/>
    </location>
</feature>
<dbReference type="GO" id="GO:0035267">
    <property type="term" value="C:NuA4 histone acetyltransferase complex"/>
    <property type="evidence" value="ECO:0007669"/>
    <property type="project" value="TreeGrafter"/>
</dbReference>
<feature type="region of interest" description="Disordered" evidence="9">
    <location>
        <begin position="491"/>
        <end position="557"/>
    </location>
</feature>
<keyword evidence="5" id="KW-0234">DNA repair</keyword>
<feature type="domain" description="HSA" evidence="11">
    <location>
        <begin position="420"/>
        <end position="492"/>
    </location>
</feature>
<protein>
    <recommendedName>
        <fullName evidence="8">Vacuolar import and degradation protein 21</fullName>
    </recommendedName>
</protein>
<dbReference type="Proteomes" id="UP000298030">
    <property type="component" value="Unassembled WGS sequence"/>
</dbReference>
<dbReference type="PROSITE" id="PS51204">
    <property type="entry name" value="HSA"/>
    <property type="match status" value="1"/>
</dbReference>
<feature type="compositionally biased region" description="Basic and acidic residues" evidence="9">
    <location>
        <begin position="738"/>
        <end position="753"/>
    </location>
</feature>
<dbReference type="PANTHER" id="PTHR46459">
    <property type="entry name" value="E1A-BINDING PROTEIN P400-RELATED"/>
    <property type="match status" value="1"/>
</dbReference>
<feature type="compositionally biased region" description="Acidic residues" evidence="9">
    <location>
        <begin position="536"/>
        <end position="548"/>
    </location>
</feature>
<comment type="caution">
    <text evidence="12">The sequence shown here is derived from an EMBL/GenBank/DDBJ whole genome shotgun (WGS) entry which is preliminary data.</text>
</comment>
<comment type="subcellular location">
    <subcellularLocation>
        <location evidence="1">Nucleus</location>
    </subcellularLocation>
</comment>
<dbReference type="GO" id="GO:0003682">
    <property type="term" value="F:chromatin binding"/>
    <property type="evidence" value="ECO:0007669"/>
    <property type="project" value="TreeGrafter"/>
</dbReference>
<keyword evidence="3" id="KW-0227">DNA damage</keyword>
<feature type="region of interest" description="Disordered" evidence="9">
    <location>
        <begin position="37"/>
        <end position="59"/>
    </location>
</feature>
<keyword evidence="6" id="KW-0539">Nucleus</keyword>
<dbReference type="InterPro" id="IPR009057">
    <property type="entry name" value="Homeodomain-like_sf"/>
</dbReference>
<dbReference type="SMART" id="SM00717">
    <property type="entry name" value="SANT"/>
    <property type="match status" value="1"/>
</dbReference>
<dbReference type="Pfam" id="PF13921">
    <property type="entry name" value="Myb_DNA-bind_6"/>
    <property type="match status" value="1"/>
</dbReference>
<dbReference type="GO" id="GO:0006325">
    <property type="term" value="P:chromatin organization"/>
    <property type="evidence" value="ECO:0007669"/>
    <property type="project" value="UniProtKB-KW"/>
</dbReference>
<dbReference type="OrthoDB" id="5364245at2759"/>
<proteinExistence type="inferred from homology"/>
<evidence type="ECO:0000256" key="2">
    <source>
        <dbReference type="ARBA" id="ARBA00008913"/>
    </source>
</evidence>
<feature type="compositionally biased region" description="Acidic residues" evidence="9">
    <location>
        <begin position="502"/>
        <end position="514"/>
    </location>
</feature>
<feature type="region of interest" description="Disordered" evidence="9">
    <location>
        <begin position="728"/>
        <end position="753"/>
    </location>
</feature>
<evidence type="ECO:0000256" key="8">
    <source>
        <dbReference type="ARBA" id="ARBA00029670"/>
    </source>
</evidence>
<dbReference type="STRING" id="71717.A0A4Y7TP12"/>
<evidence type="ECO:0000313" key="13">
    <source>
        <dbReference type="Proteomes" id="UP000298030"/>
    </source>
</evidence>
<organism evidence="12 13">
    <name type="scientific">Coprinellus micaceus</name>
    <name type="common">Glistening ink-cap mushroom</name>
    <name type="synonym">Coprinus micaceus</name>
    <dbReference type="NCBI Taxonomy" id="71717"/>
    <lineage>
        <taxon>Eukaryota</taxon>
        <taxon>Fungi</taxon>
        <taxon>Dikarya</taxon>
        <taxon>Basidiomycota</taxon>
        <taxon>Agaricomycotina</taxon>
        <taxon>Agaricomycetes</taxon>
        <taxon>Agaricomycetidae</taxon>
        <taxon>Agaricales</taxon>
        <taxon>Agaricineae</taxon>
        <taxon>Psathyrellaceae</taxon>
        <taxon>Coprinellus</taxon>
    </lineage>
</organism>
<feature type="compositionally biased region" description="Basic and acidic residues" evidence="9">
    <location>
        <begin position="347"/>
        <end position="356"/>
    </location>
</feature>
<comment type="function">
    <text evidence="7">Component of the NuA4 histone acetyltransferase complex which is involved in transcriptional activation of selected genes principally by acetylation of nucleosomal histone H4 and H2A. The NuA4 complex is also involved in DNA repair.</text>
</comment>
<feature type="compositionally biased region" description="Acidic residues" evidence="9">
    <location>
        <begin position="166"/>
        <end position="186"/>
    </location>
</feature>
<dbReference type="InterPro" id="IPR001005">
    <property type="entry name" value="SANT/Myb"/>
</dbReference>
<dbReference type="GO" id="GO:0006281">
    <property type="term" value="P:DNA repair"/>
    <property type="evidence" value="ECO:0007669"/>
    <property type="project" value="UniProtKB-KW"/>
</dbReference>
<evidence type="ECO:0000256" key="7">
    <source>
        <dbReference type="ARBA" id="ARBA00025178"/>
    </source>
</evidence>
<feature type="compositionally biased region" description="Acidic residues" evidence="9">
    <location>
        <begin position="126"/>
        <end position="139"/>
    </location>
</feature>
<feature type="region of interest" description="Disordered" evidence="9">
    <location>
        <begin position="83"/>
        <end position="266"/>
    </location>
</feature>
<evidence type="ECO:0000256" key="5">
    <source>
        <dbReference type="ARBA" id="ARBA00023204"/>
    </source>
</evidence>
<keyword evidence="13" id="KW-1185">Reference proteome</keyword>
<evidence type="ECO:0000256" key="6">
    <source>
        <dbReference type="ARBA" id="ARBA00023242"/>
    </source>
</evidence>
<dbReference type="Pfam" id="PF07529">
    <property type="entry name" value="HSA"/>
    <property type="match status" value="1"/>
</dbReference>
<sequence>MPNVVNDDPIQSRVAQLEAIAARRNELLGEMYQLMRQRHGLSSSSQESDDEEEGLQAFLDDFELQKSGENGFIEHHVERLLKSARDSPISSKLVFEVKGSSITASRTPSRSPKSEPVEENASSGEEREEGSEGDQGELDLPERPRGTNAEEGTASQSPKASKEEVGREEEDAEMNENLKEEDEAMDLDAGSPEPSELAYPESPVKAHAHKRTPSTTGPHPPQLPSLIEPLPATSNGSQPGEMAETSVVDAPAQPERRALKATPSEPCIDPALLTKHHNAIIIPAPLEPSLSSDQFTDVALASLPDHPQTVEQTSNSVLQYKMEYPLPHPSILPPEFNRKKASKRKKDRTDKSKSDDLPMGLNRWAATLNANPIYHRLRRSTKCLTTKDWTVAISELKLIRTIERIEKLKHEGRWAFRQTKKQRGVGGLMKTHWDYLLDEMKWMRTDFREERKWKHAVAYQLSTSVLEWHALGSWDERVEHGVCVKWKPMQEDEGAVERGEGEEVDMDTDLDNLDADGTTEPQDSGRSSRLAVDHASDDEDEDMENDEATDTKDVVNPLSTAEDLEGAMDEEATARELEKAQAEIREADEKHLKKEDMDDASALRDNDAAVKDRTQGRGAEPEIAGLKSTSKDPMLGSKSSSHSLNGDAEDSKSNSAKARISAYAPMREKIVYSSSDKLFIGPDDVEGFVHSGNPDNADYGVLHALGLGTLFPELQPFGMLDVAPPVVPEPGAKKRSSRSADKDDPNKRVEETNYTKVMPAGRFMTVKPTLLGPLQPAKNYKDGKWLPREEYAIAPDVDSTGRITEESLCELFDFKVKTSKGDALQARNATQRGNDQYWSTNDDLVLKSLIDRYPGNWNLIAECFNGARLTTPSDRKSASDCQDRWRAKWASDLQAKSLQAHDTVPAEEQDDNGNSNVTPSTSSTSMTTRGHKRMASASTSSQQAPSIAAGSEPKKRRRHFLIQETMRRAGKKRQEHTQKMLGA</sequence>
<feature type="compositionally biased region" description="Low complexity" evidence="9">
    <location>
        <begin position="915"/>
        <end position="928"/>
    </location>
</feature>
<evidence type="ECO:0000256" key="9">
    <source>
        <dbReference type="SAM" id="MobiDB-lite"/>
    </source>
</evidence>
<evidence type="ECO:0000256" key="3">
    <source>
        <dbReference type="ARBA" id="ARBA00022763"/>
    </source>
</evidence>